<dbReference type="Pfam" id="PF00395">
    <property type="entry name" value="SLH"/>
    <property type="match status" value="3"/>
</dbReference>
<evidence type="ECO:0000256" key="1">
    <source>
        <dbReference type="ARBA" id="ARBA00022737"/>
    </source>
</evidence>
<evidence type="ECO:0000256" key="2">
    <source>
        <dbReference type="SAM" id="SignalP"/>
    </source>
</evidence>
<dbReference type="InterPro" id="IPR022038">
    <property type="entry name" value="Ig-like_bact"/>
</dbReference>
<dbReference type="RefSeq" id="WP_227018402.1">
    <property type="nucleotide sequence ID" value="NZ_JAGSND010000006.1"/>
</dbReference>
<accession>A0A8J8B215</accession>
<evidence type="ECO:0000313" key="5">
    <source>
        <dbReference type="Proteomes" id="UP000675664"/>
    </source>
</evidence>
<dbReference type="SUPFAM" id="SSF48239">
    <property type="entry name" value="Terpenoid cyclases/Protein prenyltransferases"/>
    <property type="match status" value="1"/>
</dbReference>
<evidence type="ECO:0000259" key="3">
    <source>
        <dbReference type="PROSITE" id="PS51272"/>
    </source>
</evidence>
<dbReference type="InterPro" id="IPR027954">
    <property type="entry name" value="Transcobalamin-like_C"/>
</dbReference>
<proteinExistence type="predicted"/>
<comment type="caution">
    <text evidence="4">The sequence shown here is derived from an EMBL/GenBank/DDBJ whole genome shotgun (WGS) entry which is preliminary data.</text>
</comment>
<organism evidence="4 5">
    <name type="scientific">Sinanaerobacter chloroacetimidivorans</name>
    <dbReference type="NCBI Taxonomy" id="2818044"/>
    <lineage>
        <taxon>Bacteria</taxon>
        <taxon>Bacillati</taxon>
        <taxon>Bacillota</taxon>
        <taxon>Clostridia</taxon>
        <taxon>Peptostreptococcales</taxon>
        <taxon>Anaerovoracaceae</taxon>
        <taxon>Sinanaerobacter</taxon>
    </lineage>
</organism>
<dbReference type="PANTHER" id="PTHR43308">
    <property type="entry name" value="OUTER MEMBRANE PROTEIN ALPHA-RELATED"/>
    <property type="match status" value="1"/>
</dbReference>
<dbReference type="InterPro" id="IPR008930">
    <property type="entry name" value="Terpenoid_cyclase/PrenylTrfase"/>
</dbReference>
<feature type="domain" description="SLH" evidence="3">
    <location>
        <begin position="1230"/>
        <end position="1292"/>
    </location>
</feature>
<feature type="chain" id="PRO_5035212715" evidence="2">
    <location>
        <begin position="35"/>
        <end position="1353"/>
    </location>
</feature>
<dbReference type="InterPro" id="IPR051465">
    <property type="entry name" value="Cell_Envelope_Struct_Comp"/>
</dbReference>
<dbReference type="Gene3D" id="1.50.10.20">
    <property type="match status" value="1"/>
</dbReference>
<feature type="domain" description="SLH" evidence="3">
    <location>
        <begin position="1296"/>
        <end position="1353"/>
    </location>
</feature>
<keyword evidence="5" id="KW-1185">Reference proteome</keyword>
<protein>
    <submittedName>
        <fullName evidence="4">S-layer homology domain-containing protein</fullName>
    </submittedName>
</protein>
<feature type="signal peptide" evidence="2">
    <location>
        <begin position="1"/>
        <end position="34"/>
    </location>
</feature>
<dbReference type="PANTHER" id="PTHR43308:SF5">
    <property type="entry name" value="S-LAYER PROTEIN _ PEPTIDOGLYCAN ENDO-BETA-N-ACETYLGLUCOSAMINIDASE"/>
    <property type="match status" value="1"/>
</dbReference>
<dbReference type="CDD" id="cd00688">
    <property type="entry name" value="ISOPREN_C2_like"/>
    <property type="match status" value="1"/>
</dbReference>
<gene>
    <name evidence="4" type="ORF">KCX82_10330</name>
</gene>
<dbReference type="Gene3D" id="2.170.130.30">
    <property type="match status" value="1"/>
</dbReference>
<keyword evidence="1" id="KW-0677">Repeat</keyword>
<dbReference type="EMBL" id="JAGSND010000006">
    <property type="protein sequence ID" value="MBR0598271.1"/>
    <property type="molecule type" value="Genomic_DNA"/>
</dbReference>
<sequence length="1353" mass="146390">MGNKRKNRVIAFALIAALLFTSIGLSVLSAPSYAADGGGTSPSTIEVTVRIEDDDSTLLAPTALEVERFDILPFITGPAGSYNEPTQIYSIHALIEAIFYDNFGYDPTSDDLASPAAISSIKEDLTFVVGSYGLSLSSIYGNSNLVMSSVNNSSGFGIGSDLLSNGDTLVFYPWSDRSYNELAYSYFTQSEVQGVGNNSVILSLKSIIYDIYWNSSITAVDNATILINNERSEFTTNSNGNVSLTFDSPGEYIISAEKGSPNTISRPYCKVTIEEGIGLSSFIINTPDQWGNFYPTDVLSLMDSHYSYEISVNNAVSTFSAIAVSSETDATITADYTKADGTQTSKEIVSGEAFAYDLAVGRNILELTLEKDGEIKSYRATVIRKPVLASLEVNLPGGTGSTLSLTGAESTRLNIADSNITGISAVANKAHSGQNITARYTKAGGTISSPVTMENGLETTLPNSIGNGVNTFQFTVTENQASSTYTLIIYQVGSESSDTTITTMINTIASGDFTYDSDWIFSMAAAGKASLISPEDKNNYLSSVLIQARSSGTDVARLAKMIIALTAMGIDPRQVPDAEGFPINLVSKLSNAATTADLGLYGIYTAPYILLAYDSGQYEVDPTASLSRREVLDYILENQSSNDYSWSGDVDTTAMVLPCLSAYRTVNREITDGATIDKVNTAINNAVSWLSAQQGADGSFSSWGSKNSNSSSAVVIALSLLNINADTDSRFVKGSISALDDLLSYRTTDNRFGYLNNSYNAYATQQGFEALVSYKNLMAGNGGNIFKFSPLVTLYDQWPDAKILTDILVTSYPATHDKGVKLTPNDLEVKAKYKSDKGQELVVLSGSDYTISDYDYQTTGSKTVRVSYQGRTASFVVTVIDPNAPVLEFKTIKLSVQTKKGYLIKNKTYVIEEKVTTVLDALKSALAKEGYTVELNAAGNYVERIDGIGEFDLGANSGWLYSINGYTPPTTSADDYILRDGDVVLWYYTLDYTKDPSSEQWVDKEENASVIEAVVDSSGKATATIAKKDFSALVTDKVNSLKIKSDIATLTFDQNAIKTISEGGTGDIKITAAKLDTSKLSDAEKKQIGNRPVYEFTVTNGSKTISDFHGRVSVSIPYTPASGEDPSALIIYYLDSNGKLEMVKDCKYDSTAGTVVFSTNHFSKYVIGYQEVSFQDVNGHWSETNIRYLSARGIINGKAENKFMPNDSITRAEFVTILGNKLGVDFSKYSQSSFSDVRPADWFAGAVAWASGNGIVTGSDGKFRPNDRINRQEMAVVLDRYMTDIEKRSMPQETKTSVFYDQNKIASYAKASVSKMQQLGIINGKTSTSFAPDDYATRGEAAKMITIMIKTGI</sequence>
<keyword evidence="2" id="KW-0732">Signal</keyword>
<dbReference type="PROSITE" id="PS51272">
    <property type="entry name" value="SLH"/>
    <property type="match status" value="3"/>
</dbReference>
<feature type="domain" description="SLH" evidence="3">
    <location>
        <begin position="1169"/>
        <end position="1229"/>
    </location>
</feature>
<reference evidence="4" key="1">
    <citation type="submission" date="2021-04" db="EMBL/GenBank/DDBJ databases">
        <title>Sinoanaerobacter chloroacetimidivorans sp. nov., an obligate anaerobic bacterium isolated from anaerobic sludge.</title>
        <authorList>
            <person name="Bao Y."/>
        </authorList>
    </citation>
    <scope>NUCLEOTIDE SEQUENCE</scope>
    <source>
        <strain evidence="4">BAD-6</strain>
    </source>
</reference>
<reference evidence="4" key="2">
    <citation type="submission" date="2021-04" db="EMBL/GenBank/DDBJ databases">
        <authorList>
            <person name="Liu J."/>
        </authorList>
    </citation>
    <scope>NUCLEOTIDE SEQUENCE</scope>
    <source>
        <strain evidence="4">BAD-6</strain>
    </source>
</reference>
<dbReference type="Gene3D" id="2.60.40.3630">
    <property type="match status" value="1"/>
</dbReference>
<name>A0A8J8B215_9FIRM</name>
<dbReference type="Pfam" id="PF14478">
    <property type="entry name" value="DUF4430"/>
    <property type="match status" value="1"/>
</dbReference>
<dbReference type="InterPro" id="IPR001119">
    <property type="entry name" value="SLH_dom"/>
</dbReference>
<dbReference type="Proteomes" id="UP000675664">
    <property type="component" value="Unassembled WGS sequence"/>
</dbReference>
<evidence type="ECO:0000313" key="4">
    <source>
        <dbReference type="EMBL" id="MBR0598271.1"/>
    </source>
</evidence>
<dbReference type="Pfam" id="PF07523">
    <property type="entry name" value="Big_3"/>
    <property type="match status" value="1"/>
</dbReference>